<dbReference type="eggNOG" id="COG1309">
    <property type="taxonomic scope" value="Bacteria"/>
</dbReference>
<organism evidence="6 7">
    <name type="scientific">Paenibacillus curdlanolyticus YK9</name>
    <dbReference type="NCBI Taxonomy" id="717606"/>
    <lineage>
        <taxon>Bacteria</taxon>
        <taxon>Bacillati</taxon>
        <taxon>Bacillota</taxon>
        <taxon>Bacilli</taxon>
        <taxon>Bacillales</taxon>
        <taxon>Paenibacillaceae</taxon>
        <taxon>Paenibacillus</taxon>
    </lineage>
</organism>
<name>E0IEN5_9BACL</name>
<dbReference type="EMBL" id="AEDD01000012">
    <property type="protein sequence ID" value="EFM09123.1"/>
    <property type="molecule type" value="Genomic_DNA"/>
</dbReference>
<gene>
    <name evidence="6" type="ORF">PaecuDRAFT_4126</name>
</gene>
<dbReference type="InterPro" id="IPR050109">
    <property type="entry name" value="HTH-type_TetR-like_transc_reg"/>
</dbReference>
<evidence type="ECO:0000313" key="7">
    <source>
        <dbReference type="Proteomes" id="UP000005387"/>
    </source>
</evidence>
<dbReference type="RefSeq" id="WP_006040109.1">
    <property type="nucleotide sequence ID" value="NZ_AEDD01000012.1"/>
</dbReference>
<dbReference type="InterPro" id="IPR009057">
    <property type="entry name" value="Homeodomain-like_sf"/>
</dbReference>
<dbReference type="PROSITE" id="PS50977">
    <property type="entry name" value="HTH_TETR_2"/>
    <property type="match status" value="1"/>
</dbReference>
<feature type="DNA-binding region" description="H-T-H motif" evidence="4">
    <location>
        <begin position="25"/>
        <end position="44"/>
    </location>
</feature>
<dbReference type="PANTHER" id="PTHR30055">
    <property type="entry name" value="HTH-TYPE TRANSCRIPTIONAL REGULATOR RUTR"/>
    <property type="match status" value="1"/>
</dbReference>
<dbReference type="PRINTS" id="PR00455">
    <property type="entry name" value="HTHTETR"/>
</dbReference>
<accession>E0IEN5</accession>
<keyword evidence="7" id="KW-1185">Reference proteome</keyword>
<evidence type="ECO:0000256" key="4">
    <source>
        <dbReference type="PROSITE-ProRule" id="PRU00335"/>
    </source>
</evidence>
<evidence type="ECO:0000256" key="2">
    <source>
        <dbReference type="ARBA" id="ARBA00023125"/>
    </source>
</evidence>
<dbReference type="GO" id="GO:0000976">
    <property type="term" value="F:transcription cis-regulatory region binding"/>
    <property type="evidence" value="ECO:0007669"/>
    <property type="project" value="TreeGrafter"/>
</dbReference>
<sequence length="197" mass="22705">MNDTALRIKQTALRLFTEYGFEGTSMSDIAKEVGIKTPSIYAHYESKEQLFIRLIEEVIGEEQASWMAMMERSNALEQSAQAKLKLFFEFFTDFNQLSIGQTFLKRTVLVPPRGLVERIRKDLLAYEDTISAHLLLLLQDAAAEAGAARVDGKRLLAVFYALIDGLLVEYQLYDTDTHRERTRLAWEWFWDGIKRGE</sequence>
<dbReference type="Gene3D" id="1.10.10.60">
    <property type="entry name" value="Homeodomain-like"/>
    <property type="match status" value="1"/>
</dbReference>
<dbReference type="Gene3D" id="1.10.357.10">
    <property type="entry name" value="Tetracycline Repressor, domain 2"/>
    <property type="match status" value="1"/>
</dbReference>
<dbReference type="InterPro" id="IPR001647">
    <property type="entry name" value="HTH_TetR"/>
</dbReference>
<dbReference type="PANTHER" id="PTHR30055:SF238">
    <property type="entry name" value="MYCOFACTOCIN BIOSYNTHESIS TRANSCRIPTIONAL REGULATOR MFTR-RELATED"/>
    <property type="match status" value="1"/>
</dbReference>
<protein>
    <submittedName>
        <fullName evidence="6">Transcriptional regulator, TetR family</fullName>
    </submittedName>
</protein>
<feature type="domain" description="HTH tetR-type" evidence="5">
    <location>
        <begin position="2"/>
        <end position="62"/>
    </location>
</feature>
<keyword evidence="1" id="KW-0805">Transcription regulation</keyword>
<dbReference type="STRING" id="717606.PaecuDRAFT_4126"/>
<evidence type="ECO:0000256" key="1">
    <source>
        <dbReference type="ARBA" id="ARBA00023015"/>
    </source>
</evidence>
<evidence type="ECO:0000313" key="6">
    <source>
        <dbReference type="EMBL" id="EFM09123.1"/>
    </source>
</evidence>
<evidence type="ECO:0000259" key="5">
    <source>
        <dbReference type="PROSITE" id="PS50977"/>
    </source>
</evidence>
<reference evidence="6 7" key="1">
    <citation type="submission" date="2010-07" db="EMBL/GenBank/DDBJ databases">
        <title>The draft genome of Paenibacillus curdlanolyticus YK9.</title>
        <authorList>
            <consortium name="US DOE Joint Genome Institute (JGI-PGF)"/>
            <person name="Lucas S."/>
            <person name="Copeland A."/>
            <person name="Lapidus A."/>
            <person name="Cheng J.-F."/>
            <person name="Bruce D."/>
            <person name="Goodwin L."/>
            <person name="Pitluck S."/>
            <person name="Land M.L."/>
            <person name="Hauser L."/>
            <person name="Chang Y.-J."/>
            <person name="Jeffries C."/>
            <person name="Anderson I.J."/>
            <person name="Johnson E."/>
            <person name="Loganathan U."/>
            <person name="Mulhopadhyay B."/>
            <person name="Kyrpides N."/>
            <person name="Woyke T.J."/>
        </authorList>
    </citation>
    <scope>NUCLEOTIDE SEQUENCE [LARGE SCALE GENOMIC DNA]</scope>
    <source>
        <strain evidence="6 7">YK9</strain>
    </source>
</reference>
<dbReference type="GO" id="GO:0003700">
    <property type="term" value="F:DNA-binding transcription factor activity"/>
    <property type="evidence" value="ECO:0007669"/>
    <property type="project" value="TreeGrafter"/>
</dbReference>
<keyword evidence="3" id="KW-0804">Transcription</keyword>
<keyword evidence="2 4" id="KW-0238">DNA-binding</keyword>
<dbReference type="SUPFAM" id="SSF46689">
    <property type="entry name" value="Homeodomain-like"/>
    <property type="match status" value="1"/>
</dbReference>
<dbReference type="Pfam" id="PF00440">
    <property type="entry name" value="TetR_N"/>
    <property type="match status" value="1"/>
</dbReference>
<dbReference type="Proteomes" id="UP000005387">
    <property type="component" value="Unassembled WGS sequence"/>
</dbReference>
<proteinExistence type="predicted"/>
<dbReference type="AlphaFoldDB" id="E0IEN5"/>
<evidence type="ECO:0000256" key="3">
    <source>
        <dbReference type="ARBA" id="ARBA00023163"/>
    </source>
</evidence>